<organism evidence="2">
    <name type="scientific">marine metagenome</name>
    <dbReference type="NCBI Taxonomy" id="408172"/>
    <lineage>
        <taxon>unclassified sequences</taxon>
        <taxon>metagenomes</taxon>
        <taxon>ecological metagenomes</taxon>
    </lineage>
</organism>
<keyword evidence="1" id="KW-1133">Transmembrane helix</keyword>
<name>A0A382U3F9_9ZZZZ</name>
<accession>A0A382U3F9</accession>
<keyword evidence="1" id="KW-0812">Transmembrane</keyword>
<gene>
    <name evidence="2" type="ORF">METZ01_LOCUS381703</name>
</gene>
<protein>
    <recommendedName>
        <fullName evidence="3">Zinc-ribbon domain-containing protein</fullName>
    </recommendedName>
</protein>
<keyword evidence="1" id="KW-0472">Membrane</keyword>
<reference evidence="2" key="1">
    <citation type="submission" date="2018-05" db="EMBL/GenBank/DDBJ databases">
        <authorList>
            <person name="Lanie J.A."/>
            <person name="Ng W.-L."/>
            <person name="Kazmierczak K.M."/>
            <person name="Andrzejewski T.M."/>
            <person name="Davidsen T.M."/>
            <person name="Wayne K.J."/>
            <person name="Tettelin H."/>
            <person name="Glass J.I."/>
            <person name="Rusch D."/>
            <person name="Podicherti R."/>
            <person name="Tsui H.-C.T."/>
            <person name="Winkler M.E."/>
        </authorList>
    </citation>
    <scope>NUCLEOTIDE SEQUENCE</scope>
</reference>
<dbReference type="AlphaFoldDB" id="A0A382U3F9"/>
<proteinExistence type="predicted"/>
<dbReference type="EMBL" id="UINC01141234">
    <property type="protein sequence ID" value="SVD28849.1"/>
    <property type="molecule type" value="Genomic_DNA"/>
</dbReference>
<feature type="transmembrane region" description="Helical" evidence="1">
    <location>
        <begin position="44"/>
        <end position="62"/>
    </location>
</feature>
<evidence type="ECO:0000313" key="2">
    <source>
        <dbReference type="EMBL" id="SVD28849.1"/>
    </source>
</evidence>
<sequence length="199" mass="22565">MISIPLREETTMALIKCKECRKEVSTKAEVCPHCGARIKEKTGYLSYIIVGTFLVLILSALFSNDTDSTLEEPTVLKNLKTDAETQKERTDLMQDMFNKDLFKKIEKNGTYPHVHVGDTFYNLSFDQKQQFIRVVFAYFYSQSKESDAVFINDYRNGKRVGMYSVKIGGLKLKGSLPMFGEMVDVPLADSFIKLISGSP</sequence>
<evidence type="ECO:0000256" key="1">
    <source>
        <dbReference type="SAM" id="Phobius"/>
    </source>
</evidence>
<evidence type="ECO:0008006" key="3">
    <source>
        <dbReference type="Google" id="ProtNLM"/>
    </source>
</evidence>